<accession>A0A8J4DSW0</accession>
<comment type="caution">
    <text evidence="2">The sequence shown here is derived from an EMBL/GenBank/DDBJ whole genome shotgun (WGS) entry which is preliminary data.</text>
</comment>
<feature type="region of interest" description="Disordered" evidence="1">
    <location>
        <begin position="94"/>
        <end position="132"/>
    </location>
</feature>
<name>A0A8J4DSW0_9ACTN</name>
<proteinExistence type="predicted"/>
<protein>
    <submittedName>
        <fullName evidence="2">Uncharacterized protein</fullName>
    </submittedName>
</protein>
<dbReference type="RefSeq" id="WP_203901155.1">
    <property type="nucleotide sequence ID" value="NZ_BOPF01000016.1"/>
</dbReference>
<gene>
    <name evidence="2" type="ORF">Val02_45230</name>
</gene>
<feature type="compositionally biased region" description="Pro residues" evidence="1">
    <location>
        <begin position="104"/>
        <end position="116"/>
    </location>
</feature>
<dbReference type="EMBL" id="BOPF01000016">
    <property type="protein sequence ID" value="GIJ47637.1"/>
    <property type="molecule type" value="Genomic_DNA"/>
</dbReference>
<evidence type="ECO:0000313" key="2">
    <source>
        <dbReference type="EMBL" id="GIJ47637.1"/>
    </source>
</evidence>
<evidence type="ECO:0000256" key="1">
    <source>
        <dbReference type="SAM" id="MobiDB-lite"/>
    </source>
</evidence>
<organism evidence="2 3">
    <name type="scientific">Virgisporangium aliadipatigenens</name>
    <dbReference type="NCBI Taxonomy" id="741659"/>
    <lineage>
        <taxon>Bacteria</taxon>
        <taxon>Bacillati</taxon>
        <taxon>Actinomycetota</taxon>
        <taxon>Actinomycetes</taxon>
        <taxon>Micromonosporales</taxon>
        <taxon>Micromonosporaceae</taxon>
        <taxon>Virgisporangium</taxon>
    </lineage>
</organism>
<dbReference type="Proteomes" id="UP000619260">
    <property type="component" value="Unassembled WGS sequence"/>
</dbReference>
<reference evidence="2" key="1">
    <citation type="submission" date="2021-01" db="EMBL/GenBank/DDBJ databases">
        <title>Whole genome shotgun sequence of Virgisporangium aliadipatigenens NBRC 105644.</title>
        <authorList>
            <person name="Komaki H."/>
            <person name="Tamura T."/>
        </authorList>
    </citation>
    <scope>NUCLEOTIDE SEQUENCE</scope>
    <source>
        <strain evidence="2">NBRC 105644</strain>
    </source>
</reference>
<sequence>MLTLPDGFCLAERIVPVASGVYVHTGPMEDLERVLEATPEYVAARDAQPIAGTTRAFIGPLEPDSTLLDRWLAIQRRAGRDDLLLRIDGRDVPLRDVPDRTQPAPAPARTPEPAPRPSGVHLGTGTEGEGHGVLVRNPGPAKPMLAQWPTMHLATDHYGGERILEVVGRPWRNFAAEYAWVERSTMAAQFAEVRRNLALPPGESAPLGTLLPHSPGRPKALAPGLAEVTVEGRRPRPDEDWIAEDGLPGLNFQHTVGVPTWGVYRFLSELGEHTRYATNGFSQVALRRGLMFADEQVEELGEQGFSPRSVESFRGYLALLYTQLAAELRVVAKRRADKPHQWAKSYATAVSRTDLSGIRKSMSPAMQLFLDRHADTIANALIGDLGEIPSLRTDETALTLPFDQDDDGAPVTVRDVLDTALRGSPARDLNQDNLLGIERSRNTLDTHWGALGVGMVLLEWRSPGSGPEAPRAGGPELDQQWDWISDFLRDLFPELTTGGLDEQRALLERLHLETVEETERLLAGPARATAVAELHATHANRVRGMAAQAIAARTARPWAHPSGRTVRTLTATGAGDADERRAVLSHFVPNADAPPAGPDAAPLRAAIHLDSTLAGGDKRWQNLDSLPARPSAADVVGRLRSLRSADTTPTVGFVRLDESGHSGFDALLSHLGRAGSGTAGIAMWVDPATPGEGIRVANVSVARDGVTVLFRNPHTGDLARVPLESAAEVWWLQTRTRLHEGSTVSAFTPVERAEAQAAVPTGIHLGGGPEMEMHEVSARANADATEAEGPGGLPTSATVSLVGEKMNPGGPTKPTWWVVEMVPGPVRVWDAEYAFTDPMAQAQTVHRLWEALSAAPPEGALALDTVPADLRDRFVATNPEATVYGIGPDGLSGYTGERLSGIYLQYTAGVPVWGLYRYFDEIGTHSRLGPNDKSVQLLHQALRYGAAIGARVAQDNRYSALSVESVKGFMTLLYTQTAALITSAYTEDPAERRNPKNLAVALARNNLARISAALPLPVQLYLRSNADRLIKDMLAQYRRDNPSNAFIMPLDDEDVLDEAFEVSTTFDLREVFDTALRPATTRRLGQHAFMGVRTDFEELDNHFGALADELVLMEGRNPGPPDTVLMGEEQFGREWQRLQVFLRSLYPHMRTGSIQEQIAHLREMWRAEEEEILRFLPPFRHDQTRGELRQKYGPRLARLETHALATAATRKWRQPDGRTVRALTNDVGGRPLTEDEQSRLTELFLPPWYQADEDLPLVRRAVDMMAMLGQRVDRPSFMRENLTPPDEIPLDELAEQYRHGGGFVRFTDAAGDPARGFAPLVRHLSHAGAEAGGIAVFVDPATAATRVLDVTVARDGVTVVFLDPATNGLARVPLDVDAEVWWLQVNRPPARVPQPTPVPFAQVPVGEVMLAERLLDRGIHLGVEGPVAVTPTPVAPVGLPFAGGGQSVLRTPAWRAAPAGTAVPVRTPVVHSSVPEAFLDRAGADRQHDVTRAVLAAWDHLLAGDRTAADGAIKQVKEHLAEPEAKAKWAGFVIDSGTGFGSSERARLETLATIVIECR</sequence>
<evidence type="ECO:0000313" key="3">
    <source>
        <dbReference type="Proteomes" id="UP000619260"/>
    </source>
</evidence>
<keyword evidence="3" id="KW-1185">Reference proteome</keyword>